<evidence type="ECO:0000313" key="3">
    <source>
        <dbReference type="Proteomes" id="UP000467700"/>
    </source>
</evidence>
<sequence length="213" mass="24130">MSKNEDWELRSCTPSPTLQSPNPKSPKLNGSPSAIISAGAVQLLYRFAEDGDVVSGPHVSSGTFRRGRSSSGTAIWDKCFPVYNEQWEHLVQNSVLYVMTDFIFRPMPPSSNWEHTSTAVPTASPFQQPLTTTSTFSFAMPQRSYILQEWPLLCPIAGCDQRTRDRRDMKRHLESEKHKEKSFSCDPYVGKCGKRLTRTDGAKRHAKHQDFDF</sequence>
<comment type="caution">
    <text evidence="2">The sequence shown here is derived from an EMBL/GenBank/DDBJ whole genome shotgun (WGS) entry which is preliminary data.</text>
</comment>
<reference evidence="2 3" key="1">
    <citation type="submission" date="2020-01" db="EMBL/GenBank/DDBJ databases">
        <authorList>
            <person name="Gupta K D."/>
        </authorList>
    </citation>
    <scope>NUCLEOTIDE SEQUENCE [LARGE SCALE GENOMIC DNA]</scope>
</reference>
<accession>A0A8S0W2F2</accession>
<feature type="region of interest" description="Disordered" evidence="1">
    <location>
        <begin position="1"/>
        <end position="31"/>
    </location>
</feature>
<name>A0A8S0W2F2_CYCAE</name>
<feature type="compositionally biased region" description="Polar residues" evidence="1">
    <location>
        <begin position="12"/>
        <end position="31"/>
    </location>
</feature>
<dbReference type="AlphaFoldDB" id="A0A8S0W2F2"/>
<dbReference type="Gene3D" id="3.30.160.60">
    <property type="entry name" value="Classic Zinc Finger"/>
    <property type="match status" value="1"/>
</dbReference>
<organism evidence="2 3">
    <name type="scientific">Cyclocybe aegerita</name>
    <name type="common">Black poplar mushroom</name>
    <name type="synonym">Agrocybe aegerita</name>
    <dbReference type="NCBI Taxonomy" id="1973307"/>
    <lineage>
        <taxon>Eukaryota</taxon>
        <taxon>Fungi</taxon>
        <taxon>Dikarya</taxon>
        <taxon>Basidiomycota</taxon>
        <taxon>Agaricomycotina</taxon>
        <taxon>Agaricomycetes</taxon>
        <taxon>Agaricomycetidae</taxon>
        <taxon>Agaricales</taxon>
        <taxon>Agaricineae</taxon>
        <taxon>Bolbitiaceae</taxon>
        <taxon>Cyclocybe</taxon>
    </lineage>
</organism>
<dbReference type="Proteomes" id="UP000467700">
    <property type="component" value="Unassembled WGS sequence"/>
</dbReference>
<dbReference type="EMBL" id="CACVBS010000060">
    <property type="protein sequence ID" value="CAA7267515.1"/>
    <property type="molecule type" value="Genomic_DNA"/>
</dbReference>
<evidence type="ECO:0000313" key="2">
    <source>
        <dbReference type="EMBL" id="CAA7267515.1"/>
    </source>
</evidence>
<evidence type="ECO:0008006" key="4">
    <source>
        <dbReference type="Google" id="ProtNLM"/>
    </source>
</evidence>
<proteinExistence type="predicted"/>
<protein>
    <recommendedName>
        <fullName evidence="4">C2H2-type domain-containing protein</fullName>
    </recommendedName>
</protein>
<gene>
    <name evidence="2" type="ORF">AAE3_LOCUS9790</name>
</gene>
<dbReference type="OrthoDB" id="3176823at2759"/>
<keyword evidence="3" id="KW-1185">Reference proteome</keyword>
<evidence type="ECO:0000256" key="1">
    <source>
        <dbReference type="SAM" id="MobiDB-lite"/>
    </source>
</evidence>